<evidence type="ECO:0000256" key="5">
    <source>
        <dbReference type="ARBA" id="ARBA00023136"/>
    </source>
</evidence>
<evidence type="ECO:0000256" key="10">
    <source>
        <dbReference type="RuleBase" id="RU004340"/>
    </source>
</evidence>
<dbReference type="HOGENOM" id="CLU_114342_2_2_11"/>
<dbReference type="AlphaFoldDB" id="L1MJA1"/>
<evidence type="ECO:0000256" key="3">
    <source>
        <dbReference type="ARBA" id="ARBA00022692"/>
    </source>
</evidence>
<comment type="catalytic activity">
    <reaction evidence="8">
        <text>fluoride(in) = fluoride(out)</text>
        <dbReference type="Rhea" id="RHEA:76159"/>
        <dbReference type="ChEBI" id="CHEBI:17051"/>
    </reaction>
    <physiologicalReaction direction="left-to-right" evidence="8">
        <dbReference type="Rhea" id="RHEA:76160"/>
    </physiologicalReaction>
</comment>
<dbReference type="STRING" id="1035195.HMPREF9997_00724"/>
<sequence>MTTILQIAFGGFLGGSLRYLLCRLPHGLLLANTIACFLLGLSQHSPFLAVGIAGALSTWSSLAAHLGPLLRTSRAQFARSICATTLCGYAAILIGLSV</sequence>
<keyword evidence="12" id="KW-1185">Reference proteome</keyword>
<dbReference type="InterPro" id="IPR003691">
    <property type="entry name" value="FluC"/>
</dbReference>
<keyword evidence="6" id="KW-0407">Ion channel</keyword>
<keyword evidence="5 10" id="KW-0472">Membrane</keyword>
<feature type="transmembrane region" description="Helical" evidence="10">
    <location>
        <begin position="20"/>
        <end position="41"/>
    </location>
</feature>
<keyword evidence="4 10" id="KW-1133">Transmembrane helix</keyword>
<evidence type="ECO:0000313" key="12">
    <source>
        <dbReference type="Proteomes" id="UP000010445"/>
    </source>
</evidence>
<evidence type="ECO:0000256" key="8">
    <source>
        <dbReference type="ARBA" id="ARBA00035585"/>
    </source>
</evidence>
<comment type="caution">
    <text evidence="11">The sequence shown here is derived from an EMBL/GenBank/DDBJ whole genome shotgun (WGS) entry which is preliminary data.</text>
</comment>
<dbReference type="GO" id="GO:0034220">
    <property type="term" value="P:monoatomic ion transmembrane transport"/>
    <property type="evidence" value="ECO:0007669"/>
    <property type="project" value="UniProtKB-KW"/>
</dbReference>
<name>L1MJA1_9CORY</name>
<evidence type="ECO:0000256" key="2">
    <source>
        <dbReference type="ARBA" id="ARBA00022475"/>
    </source>
</evidence>
<evidence type="ECO:0000256" key="6">
    <source>
        <dbReference type="ARBA" id="ARBA00023303"/>
    </source>
</evidence>
<comment type="similarity">
    <text evidence="7 10">Belongs to the fluoride channel Fluc/FEX (TC 1.A.43) family.</text>
</comment>
<keyword evidence="6" id="KW-0406">Ion transport</keyword>
<gene>
    <name evidence="11" type="ORF">HMPREF9997_00724</name>
</gene>
<dbReference type="RefSeq" id="WP_006062969.1">
    <property type="nucleotide sequence ID" value="NZ_KB290828.1"/>
</dbReference>
<keyword evidence="6" id="KW-0813">Transport</keyword>
<dbReference type="GO" id="GO:0005886">
    <property type="term" value="C:plasma membrane"/>
    <property type="evidence" value="ECO:0007669"/>
    <property type="project" value="UniProtKB-SubCell"/>
</dbReference>
<feature type="transmembrane region" description="Helical" evidence="10">
    <location>
        <begin position="47"/>
        <end position="70"/>
    </location>
</feature>
<evidence type="ECO:0000256" key="4">
    <source>
        <dbReference type="ARBA" id="ARBA00022989"/>
    </source>
</evidence>
<evidence type="ECO:0000256" key="9">
    <source>
        <dbReference type="ARBA" id="ARBA00049940"/>
    </source>
</evidence>
<comment type="subcellular location">
    <subcellularLocation>
        <location evidence="1">Cell membrane</location>
        <topology evidence="1">Multi-pass membrane protein</topology>
    </subcellularLocation>
</comment>
<dbReference type="OrthoDB" id="5148600at2"/>
<evidence type="ECO:0000256" key="7">
    <source>
        <dbReference type="ARBA" id="ARBA00035120"/>
    </source>
</evidence>
<evidence type="ECO:0000256" key="1">
    <source>
        <dbReference type="ARBA" id="ARBA00004651"/>
    </source>
</evidence>
<keyword evidence="2" id="KW-1003">Cell membrane</keyword>
<dbReference type="EMBL" id="AMEM01000012">
    <property type="protein sequence ID" value="EKX91353.1"/>
    <property type="molecule type" value="Genomic_DNA"/>
</dbReference>
<dbReference type="Proteomes" id="UP000010445">
    <property type="component" value="Unassembled WGS sequence"/>
</dbReference>
<comment type="function">
    <text evidence="9">Fluoride-specific ion channel. Important for reducing fluoride concentration in the cell, thus reducing its toxicity.</text>
</comment>
<reference evidence="11 12" key="1">
    <citation type="submission" date="2012-05" db="EMBL/GenBank/DDBJ databases">
        <authorList>
            <person name="Weinstock G."/>
            <person name="Sodergren E."/>
            <person name="Lobos E.A."/>
            <person name="Fulton L."/>
            <person name="Fulton R."/>
            <person name="Courtney L."/>
            <person name="Fronick C."/>
            <person name="O'Laughlin M."/>
            <person name="Godfrey J."/>
            <person name="Wilson R.M."/>
            <person name="Miner T."/>
            <person name="Farmer C."/>
            <person name="Delehaunty K."/>
            <person name="Cordes M."/>
            <person name="Minx P."/>
            <person name="Tomlinson C."/>
            <person name="Chen J."/>
            <person name="Wollam A."/>
            <person name="Pepin K.H."/>
            <person name="Bhonagiri V."/>
            <person name="Zhang X."/>
            <person name="Suruliraj S."/>
            <person name="Warren W."/>
            <person name="Mitreva M."/>
            <person name="Mardis E.R."/>
            <person name="Wilson R.K."/>
        </authorList>
    </citation>
    <scope>NUCLEOTIDE SEQUENCE [LARGE SCALE GENOMIC DNA]</scope>
    <source>
        <strain evidence="11 12">F0235</strain>
    </source>
</reference>
<accession>L1MJA1</accession>
<dbReference type="Pfam" id="PF02537">
    <property type="entry name" value="CRCB"/>
    <property type="match status" value="1"/>
</dbReference>
<evidence type="ECO:0000313" key="11">
    <source>
        <dbReference type="EMBL" id="EKX91353.1"/>
    </source>
</evidence>
<keyword evidence="3 10" id="KW-0812">Transmembrane</keyword>
<proteinExistence type="inferred from homology"/>
<comment type="caution">
    <text evidence="10">Lacks conserved residue(s) required for the propagation of feature annotation.</text>
</comment>
<protein>
    <recommendedName>
        <fullName evidence="10">Fluoride-specific ion channel</fullName>
    </recommendedName>
</protein>
<organism evidence="11 12">
    <name type="scientific">Corynebacterium durum F0235</name>
    <dbReference type="NCBI Taxonomy" id="1035195"/>
    <lineage>
        <taxon>Bacteria</taxon>
        <taxon>Bacillati</taxon>
        <taxon>Actinomycetota</taxon>
        <taxon>Actinomycetes</taxon>
        <taxon>Mycobacteriales</taxon>
        <taxon>Corynebacteriaceae</taxon>
        <taxon>Corynebacterium</taxon>
    </lineage>
</organism>